<evidence type="ECO:0000256" key="2">
    <source>
        <dbReference type="ARBA" id="ARBA00022801"/>
    </source>
</evidence>
<accession>A0A2N5GQT8</accession>
<gene>
    <name evidence="5" type="ORF">CU635_03830</name>
    <name evidence="6" type="ORF">CVD25_16215</name>
</gene>
<dbReference type="InterPro" id="IPR029058">
    <property type="entry name" value="AB_hydrolase_fold"/>
</dbReference>
<keyword evidence="8" id="KW-1185">Reference proteome</keyword>
<comment type="caution">
    <text evidence="5">The sequence shown here is derived from an EMBL/GenBank/DDBJ whole genome shotgun (WGS) entry which is preliminary data.</text>
</comment>
<evidence type="ECO:0000313" key="5">
    <source>
        <dbReference type="EMBL" id="PLR85592.1"/>
    </source>
</evidence>
<dbReference type="InterPro" id="IPR002018">
    <property type="entry name" value="CarbesteraseB"/>
</dbReference>
<reference evidence="5 7" key="1">
    <citation type="submission" date="2017-11" db="EMBL/GenBank/DDBJ databases">
        <title>Comparitive Functional Genomics of Dry Heat Resistant strains isolated from the Viking Spacecraft.</title>
        <authorList>
            <person name="Seuylemezian A."/>
            <person name="Cooper K."/>
            <person name="Vaishampayan P."/>
        </authorList>
    </citation>
    <scope>NUCLEOTIDE SEQUENCE [LARGE SCALE GENOMIC DNA]</scope>
    <source>
        <strain evidence="5 7">M4.6</strain>
    </source>
</reference>
<comment type="similarity">
    <text evidence="1 3">Belongs to the type-B carboxylesterase/lipase family.</text>
</comment>
<evidence type="ECO:0000256" key="1">
    <source>
        <dbReference type="ARBA" id="ARBA00005964"/>
    </source>
</evidence>
<proteinExistence type="inferred from homology"/>
<keyword evidence="2 3" id="KW-0378">Hydrolase</keyword>
<evidence type="ECO:0000256" key="3">
    <source>
        <dbReference type="RuleBase" id="RU361235"/>
    </source>
</evidence>
<dbReference type="EC" id="3.1.1.-" evidence="3"/>
<evidence type="ECO:0000313" key="6">
    <source>
        <dbReference type="EMBL" id="PLR94747.1"/>
    </source>
</evidence>
<reference evidence="6 8" key="2">
    <citation type="submission" date="2017-12" db="EMBL/GenBank/DDBJ databases">
        <title>Comparative Functional Genomics of Dry Heat Resistant strains isolated from the Viking Spacecraft.</title>
        <authorList>
            <person name="Seuylemezian A."/>
            <person name="Cooper K."/>
            <person name="Vaishampayan P."/>
        </authorList>
    </citation>
    <scope>NUCLEOTIDE SEQUENCE [LARGE SCALE GENOMIC DNA]</scope>
    <source>
        <strain evidence="6 8">ATCC 29669</strain>
    </source>
</reference>
<dbReference type="AlphaFoldDB" id="A0A2N5GQT8"/>
<dbReference type="Gene3D" id="3.40.50.1820">
    <property type="entry name" value="alpha/beta hydrolase"/>
    <property type="match status" value="1"/>
</dbReference>
<dbReference type="OrthoDB" id="9775851at2"/>
<evidence type="ECO:0000313" key="7">
    <source>
        <dbReference type="Proteomes" id="UP000234951"/>
    </source>
</evidence>
<dbReference type="Pfam" id="PF00135">
    <property type="entry name" value="COesterase"/>
    <property type="match status" value="1"/>
</dbReference>
<dbReference type="PROSITE" id="PS00122">
    <property type="entry name" value="CARBOXYLESTERASE_B_1"/>
    <property type="match status" value="1"/>
</dbReference>
<dbReference type="InterPro" id="IPR050309">
    <property type="entry name" value="Type-B_Carboxylest/Lipase"/>
</dbReference>
<dbReference type="GO" id="GO:0016787">
    <property type="term" value="F:hydrolase activity"/>
    <property type="evidence" value="ECO:0007669"/>
    <property type="project" value="UniProtKB-KW"/>
</dbReference>
<name>A0A2N5GQT8_9BACI</name>
<dbReference type="EMBL" id="PGVA01000005">
    <property type="protein sequence ID" value="PLR85592.1"/>
    <property type="molecule type" value="Genomic_DNA"/>
</dbReference>
<protein>
    <recommendedName>
        <fullName evidence="3">Carboxylic ester hydrolase</fullName>
        <ecNumber evidence="3">3.1.1.-</ecNumber>
    </recommendedName>
</protein>
<dbReference type="PANTHER" id="PTHR11559">
    <property type="entry name" value="CARBOXYLESTERASE"/>
    <property type="match status" value="1"/>
</dbReference>
<dbReference type="Proteomes" id="UP000235114">
    <property type="component" value="Unassembled WGS sequence"/>
</dbReference>
<evidence type="ECO:0000259" key="4">
    <source>
        <dbReference type="Pfam" id="PF00135"/>
    </source>
</evidence>
<evidence type="ECO:0000313" key="8">
    <source>
        <dbReference type="Proteomes" id="UP000235114"/>
    </source>
</evidence>
<organism evidence="5 7">
    <name type="scientific">Bacillus canaveralius</name>
    <dbReference type="NCBI Taxonomy" id="1403243"/>
    <lineage>
        <taxon>Bacteria</taxon>
        <taxon>Bacillati</taxon>
        <taxon>Bacillota</taxon>
        <taxon>Bacilli</taxon>
        <taxon>Bacillales</taxon>
        <taxon>Bacillaceae</taxon>
        <taxon>Bacillus</taxon>
    </lineage>
</organism>
<dbReference type="InterPro" id="IPR019826">
    <property type="entry name" value="Carboxylesterase_B_AS"/>
</dbReference>
<dbReference type="RefSeq" id="WP_101575858.1">
    <property type="nucleotide sequence ID" value="NZ_PGVA01000005.1"/>
</dbReference>
<dbReference type="SUPFAM" id="SSF53474">
    <property type="entry name" value="alpha/beta-Hydrolases"/>
    <property type="match status" value="1"/>
</dbReference>
<dbReference type="EMBL" id="PGVD01000046">
    <property type="protein sequence ID" value="PLR94747.1"/>
    <property type="molecule type" value="Genomic_DNA"/>
</dbReference>
<sequence length="497" mass="53150">MNTVVKTRHGEVRGIVADGVFTFKGIPYAAPSFGPNRFLPPQSVEPWNGVRDAITYGPEAPQLRPDPQAAELAPDPAVPGEDCLNLNIWSPELGTAGLPVMMWIPGGMFEVGSGASYNGSHFARDGIVCVTINYRVGVDGFLYLGDGNANLGLLDQVAALEWVRDNIAAFGGDPGNVTIFGESAGAMSVGTLLSMPRADGLFRRAIAQSGAAHQVISAATAQRVGRYLAEKLGVEATREAITEVPINRLLAAQAELKADLLAHPDPERWGFEVVASTLPWQPVVDGEIIPARPIDRIVAGAGAGVDILVGTNTDEWRLFLVASGAINDVTHEALAAAVAAYGLPVEATLAVYSAAHPGASPGDLLAAIQTDWWCRIPAIRLADAHAKRTSATYMYEFAWRSPQLNGLLGACHALEIAFVFDTLDKGFKPMVGPLLGDNPPQQLADNMHAAWVEFATNGDCGWPKYDLNRRATMRFDTTSVVVDNPRAVERELWEGVR</sequence>
<feature type="domain" description="Carboxylesterase type B" evidence="4">
    <location>
        <begin position="3"/>
        <end position="488"/>
    </location>
</feature>
<dbReference type="Proteomes" id="UP000234951">
    <property type="component" value="Unassembled WGS sequence"/>
</dbReference>